<evidence type="ECO:0000256" key="2">
    <source>
        <dbReference type="ARBA" id="ARBA00022596"/>
    </source>
</evidence>
<keyword evidence="2" id="KW-0533">Nickel</keyword>
<feature type="domain" description="CobW/HypB/UreG nucleotide-binding" evidence="8">
    <location>
        <begin position="33"/>
        <end position="193"/>
    </location>
</feature>
<accession>A0ABZ3FE20</accession>
<keyword evidence="5" id="KW-0378">Hydrolase</keyword>
<dbReference type="RefSeq" id="WP_343339516.1">
    <property type="nucleotide sequence ID" value="NZ_CP154622.1"/>
</dbReference>
<dbReference type="Proteomes" id="UP001477947">
    <property type="component" value="Chromosome"/>
</dbReference>
<dbReference type="InterPro" id="IPR004392">
    <property type="entry name" value="Hyd_mat_HypB"/>
</dbReference>
<evidence type="ECO:0000313" key="9">
    <source>
        <dbReference type="EMBL" id="XAM41644.1"/>
    </source>
</evidence>
<keyword evidence="4" id="KW-0547">Nucleotide-binding</keyword>
<evidence type="ECO:0000256" key="1">
    <source>
        <dbReference type="ARBA" id="ARBA00006211"/>
    </source>
</evidence>
<evidence type="ECO:0000313" key="10">
    <source>
        <dbReference type="Proteomes" id="UP001477947"/>
    </source>
</evidence>
<sequence>MKQILIDKNVLKNNDKVAEKNRNLLSKEKIFTINLLGSPGSGKTSLLESIIGNMKKQINMAVIEGDLYTVKDAKRIEEQNIDVIQLNTNGACHLDASMVEKALCNMELENLDFLVIENVGNLVCPASYDLSEDMKVVVMSITEGNDKPLKYPSMFQRSSVVILNKVDMIDLTDFDKEEFYKDIYSLNNNVKVFEVSCRTNIGIDDVSNYFLDKVKEKKSL</sequence>
<keyword evidence="7" id="KW-0342">GTP-binding</keyword>
<reference evidence="9 10" key="1">
    <citation type="submission" date="2024-04" db="EMBL/GenBank/DDBJ databases">
        <title>Isolation and characterization of novel acetogenic strains of the genera Terrisporobacter and Acetoanaerobium.</title>
        <authorList>
            <person name="Boeer T."/>
            <person name="Schueler M.A."/>
            <person name="Lueschen A."/>
            <person name="Eysell L."/>
            <person name="Droege J."/>
            <person name="Heinemann M."/>
            <person name="Engelhardt L."/>
            <person name="Basen M."/>
            <person name="Daniel R."/>
        </authorList>
    </citation>
    <scope>NUCLEOTIDE SEQUENCE [LARGE SCALE GENOMIC DNA]</scope>
    <source>
        <strain evidence="9 10">ELB</strain>
    </source>
</reference>
<keyword evidence="3" id="KW-0479">Metal-binding</keyword>
<comment type="similarity">
    <text evidence="1">Belongs to the SIMIBI class G3E GTPase family. HypB/HupM subfamily.</text>
</comment>
<name>A0ABZ3FE20_9FIRM</name>
<dbReference type="EMBL" id="CP154622">
    <property type="protein sequence ID" value="XAM41644.1"/>
    <property type="molecule type" value="Genomic_DNA"/>
</dbReference>
<gene>
    <name evidence="9" type="primary">hypB_2</name>
    <name evidence="9" type="ORF">TPELB_19570</name>
</gene>
<protein>
    <submittedName>
        <fullName evidence="9">Hydrogenase maturation factor HypB</fullName>
    </submittedName>
</protein>
<evidence type="ECO:0000256" key="3">
    <source>
        <dbReference type="ARBA" id="ARBA00022723"/>
    </source>
</evidence>
<dbReference type="PANTHER" id="PTHR30134">
    <property type="entry name" value="HYDROGENASE PROTEIN ASSEMBLY PROTEIN, NICKEL CHAPERONE"/>
    <property type="match status" value="1"/>
</dbReference>
<keyword evidence="10" id="KW-1185">Reference proteome</keyword>
<dbReference type="PIRSF" id="PIRSF005624">
    <property type="entry name" value="Ni-bind_GTPase"/>
    <property type="match status" value="1"/>
</dbReference>
<evidence type="ECO:0000256" key="7">
    <source>
        <dbReference type="ARBA" id="ARBA00023134"/>
    </source>
</evidence>
<dbReference type="NCBIfam" id="TIGR00073">
    <property type="entry name" value="hypB"/>
    <property type="match status" value="1"/>
</dbReference>
<evidence type="ECO:0000259" key="8">
    <source>
        <dbReference type="Pfam" id="PF02492"/>
    </source>
</evidence>
<dbReference type="InterPro" id="IPR003495">
    <property type="entry name" value="CobW/HypB/UreG_nucleotide-bd"/>
</dbReference>
<organism evidence="9 10">
    <name type="scientific">Terrisporobacter petrolearius</name>
    <dbReference type="NCBI Taxonomy" id="1460447"/>
    <lineage>
        <taxon>Bacteria</taxon>
        <taxon>Bacillati</taxon>
        <taxon>Bacillota</taxon>
        <taxon>Clostridia</taxon>
        <taxon>Peptostreptococcales</taxon>
        <taxon>Peptostreptococcaceae</taxon>
        <taxon>Terrisporobacter</taxon>
    </lineage>
</organism>
<evidence type="ECO:0000256" key="4">
    <source>
        <dbReference type="ARBA" id="ARBA00022741"/>
    </source>
</evidence>
<evidence type="ECO:0000256" key="5">
    <source>
        <dbReference type="ARBA" id="ARBA00022801"/>
    </source>
</evidence>
<dbReference type="Pfam" id="PF02492">
    <property type="entry name" value="cobW"/>
    <property type="match status" value="1"/>
</dbReference>
<proteinExistence type="inferred from homology"/>
<evidence type="ECO:0000256" key="6">
    <source>
        <dbReference type="ARBA" id="ARBA00022833"/>
    </source>
</evidence>
<keyword evidence="6" id="KW-0862">Zinc</keyword>
<dbReference type="PANTHER" id="PTHR30134:SF2">
    <property type="entry name" value="HYDROGENASE MATURATION FACTOR HYPB"/>
    <property type="match status" value="1"/>
</dbReference>
<dbReference type="InterPro" id="IPR027417">
    <property type="entry name" value="P-loop_NTPase"/>
</dbReference>
<dbReference type="Gene3D" id="3.40.50.300">
    <property type="entry name" value="P-loop containing nucleotide triphosphate hydrolases"/>
    <property type="match status" value="1"/>
</dbReference>
<dbReference type="SUPFAM" id="SSF52540">
    <property type="entry name" value="P-loop containing nucleoside triphosphate hydrolases"/>
    <property type="match status" value="1"/>
</dbReference>